<gene>
    <name evidence="1" type="ORF">B296_00051697</name>
</gene>
<evidence type="ECO:0000313" key="1">
    <source>
        <dbReference type="EMBL" id="RRT35808.1"/>
    </source>
</evidence>
<comment type="caution">
    <text evidence="1">The sequence shown here is derived from an EMBL/GenBank/DDBJ whole genome shotgun (WGS) entry which is preliminary data.</text>
</comment>
<reference evidence="1 2" key="1">
    <citation type="journal article" date="2014" name="Agronomy (Basel)">
        <title>A Draft Genome Sequence for Ensete ventricosum, the Drought-Tolerant Tree Against Hunger.</title>
        <authorList>
            <person name="Harrison J."/>
            <person name="Moore K.A."/>
            <person name="Paszkiewicz K."/>
            <person name="Jones T."/>
            <person name="Grant M."/>
            <person name="Ambacheew D."/>
            <person name="Muzemil S."/>
            <person name="Studholme D.J."/>
        </authorList>
    </citation>
    <scope>NUCLEOTIDE SEQUENCE [LARGE SCALE GENOMIC DNA]</scope>
</reference>
<sequence>MIPSLEKRVHLPFVFPRSGRWTVDPLPVQGNALCNCSQSALPTPRIRSAREWPDLCGRQRRISTSRTHGDADVTQVGPSAPGLRTRVRLWVRGCSLVVPGIGTPLPCRGCTSSRCV</sequence>
<accession>A0A426X8N5</accession>
<proteinExistence type="predicted"/>
<organism evidence="1 2">
    <name type="scientific">Ensete ventricosum</name>
    <name type="common">Abyssinian banana</name>
    <name type="synonym">Musa ensete</name>
    <dbReference type="NCBI Taxonomy" id="4639"/>
    <lineage>
        <taxon>Eukaryota</taxon>
        <taxon>Viridiplantae</taxon>
        <taxon>Streptophyta</taxon>
        <taxon>Embryophyta</taxon>
        <taxon>Tracheophyta</taxon>
        <taxon>Spermatophyta</taxon>
        <taxon>Magnoliopsida</taxon>
        <taxon>Liliopsida</taxon>
        <taxon>Zingiberales</taxon>
        <taxon>Musaceae</taxon>
        <taxon>Ensete</taxon>
    </lineage>
</organism>
<dbReference type="EMBL" id="AMZH03024504">
    <property type="protein sequence ID" value="RRT35808.1"/>
    <property type="molecule type" value="Genomic_DNA"/>
</dbReference>
<dbReference type="Proteomes" id="UP000287651">
    <property type="component" value="Unassembled WGS sequence"/>
</dbReference>
<name>A0A426X8N5_ENSVE</name>
<evidence type="ECO:0000313" key="2">
    <source>
        <dbReference type="Proteomes" id="UP000287651"/>
    </source>
</evidence>
<protein>
    <submittedName>
        <fullName evidence="1">Uncharacterized protein</fullName>
    </submittedName>
</protein>
<dbReference type="AlphaFoldDB" id="A0A426X8N5"/>